<keyword evidence="2" id="KW-1185">Reference proteome</keyword>
<reference evidence="1 2" key="1">
    <citation type="submission" date="2015-04" db="EMBL/GenBank/DDBJ databases">
        <authorList>
            <person name="Heijne W.H."/>
            <person name="Fedorova N.D."/>
            <person name="Nierman W.C."/>
            <person name="Vollebregt A.W."/>
            <person name="Zhao Z."/>
            <person name="Wu L."/>
            <person name="Kumar M."/>
            <person name="Stam H."/>
            <person name="van den Berg M.A."/>
            <person name="Pel H.J."/>
        </authorList>
    </citation>
    <scope>NUCLEOTIDE SEQUENCE [LARGE SCALE GENOMIC DNA]</scope>
    <source>
        <strain evidence="1 2">CBS 393.64</strain>
    </source>
</reference>
<name>A0A0F4Z1Z6_RASE3</name>
<dbReference type="AlphaFoldDB" id="A0A0F4Z1Z6"/>
<protein>
    <submittedName>
        <fullName evidence="1">Uncharacterized protein</fullName>
    </submittedName>
</protein>
<proteinExistence type="predicted"/>
<evidence type="ECO:0000313" key="1">
    <source>
        <dbReference type="EMBL" id="KKA24116.1"/>
    </source>
</evidence>
<evidence type="ECO:0000313" key="2">
    <source>
        <dbReference type="Proteomes" id="UP000053958"/>
    </source>
</evidence>
<gene>
    <name evidence="1" type="ORF">T310_1847</name>
</gene>
<organism evidence="1 2">
    <name type="scientific">Rasamsonia emersonii (strain ATCC 16479 / CBS 393.64 / IMI 116815)</name>
    <dbReference type="NCBI Taxonomy" id="1408163"/>
    <lineage>
        <taxon>Eukaryota</taxon>
        <taxon>Fungi</taxon>
        <taxon>Dikarya</taxon>
        <taxon>Ascomycota</taxon>
        <taxon>Pezizomycotina</taxon>
        <taxon>Eurotiomycetes</taxon>
        <taxon>Eurotiomycetidae</taxon>
        <taxon>Eurotiales</taxon>
        <taxon>Trichocomaceae</taxon>
        <taxon>Rasamsonia</taxon>
    </lineage>
</organism>
<dbReference type="RefSeq" id="XP_013330728.1">
    <property type="nucleotide sequence ID" value="XM_013475274.1"/>
</dbReference>
<dbReference type="Proteomes" id="UP000053958">
    <property type="component" value="Unassembled WGS sequence"/>
</dbReference>
<comment type="caution">
    <text evidence="1">The sequence shown here is derived from an EMBL/GenBank/DDBJ whole genome shotgun (WGS) entry which is preliminary data.</text>
</comment>
<dbReference type="EMBL" id="LASV01000074">
    <property type="protein sequence ID" value="KKA24116.1"/>
    <property type="molecule type" value="Genomic_DNA"/>
</dbReference>
<dbReference type="GeneID" id="25314198"/>
<accession>A0A0F4Z1Z6</accession>
<sequence>MSSVVPIASVLHYLLRGIFRTVIFEAEVIDKIDPQGSGDYPRCWVGAMDRCTQQECIRRRGDAKLLKRTIAGVPRDQAAPLTATAYEARMRAGMPPLPFSTPGAGLHLSTTLRPDLPSKSPINYSLLVLYTHCPVQCVCFPSAPVLRFFTPPRRHHLGPWPLSPGPSASPVTRLKHASTGTNLIQDPTHGAIAPDPGQLKSAFSSSTESCCRTWLAHFLQADRTLSSQNRFRKSPAVRSIHRAVSRYTSICQCSRFSSLAAREIAPDRVLHPFFASTDQSLRFLPAVLLATVRVGHIREAGAVGSRTITG</sequence>